<name>A0A099NK78_PICKU</name>
<evidence type="ECO:0000313" key="1">
    <source>
        <dbReference type="EMBL" id="KGK32514.1"/>
    </source>
</evidence>
<evidence type="ECO:0000313" key="2">
    <source>
        <dbReference type="Proteomes" id="UP000029867"/>
    </source>
</evidence>
<comment type="caution">
    <text evidence="1">The sequence shown here is derived from an EMBL/GenBank/DDBJ whole genome shotgun (WGS) entry which is preliminary data.</text>
</comment>
<dbReference type="AlphaFoldDB" id="A0A099NK78"/>
<reference evidence="2" key="1">
    <citation type="journal article" date="2014" name="Microb. Cell Fact.">
        <title>Exploiting Issatchenkia orientalis SD108 for succinic acid production.</title>
        <authorList>
            <person name="Xiao H."/>
            <person name="Shao Z."/>
            <person name="Jiang Y."/>
            <person name="Dole S."/>
            <person name="Zhao H."/>
        </authorList>
    </citation>
    <scope>NUCLEOTIDE SEQUENCE [LARGE SCALE GENOMIC DNA]</scope>
    <source>
        <strain evidence="2">SD108</strain>
    </source>
</reference>
<organism evidence="1 2">
    <name type="scientific">Pichia kudriavzevii</name>
    <name type="common">Yeast</name>
    <name type="synonym">Issatchenkia orientalis</name>
    <dbReference type="NCBI Taxonomy" id="4909"/>
    <lineage>
        <taxon>Eukaryota</taxon>
        <taxon>Fungi</taxon>
        <taxon>Dikarya</taxon>
        <taxon>Ascomycota</taxon>
        <taxon>Saccharomycotina</taxon>
        <taxon>Pichiomycetes</taxon>
        <taxon>Pichiales</taxon>
        <taxon>Pichiaceae</taxon>
        <taxon>Pichia</taxon>
    </lineage>
</organism>
<sequence>MTLPQNYFVFVMGMRSWSEDANGNKCWGFRVYCSGNSYDLSVDISISFT</sequence>
<proteinExistence type="predicted"/>
<dbReference type="EMBL" id="JQFK01002167">
    <property type="protein sequence ID" value="KGK32514.1"/>
    <property type="molecule type" value="Genomic_DNA"/>
</dbReference>
<dbReference type="Proteomes" id="UP000029867">
    <property type="component" value="Unassembled WGS sequence"/>
</dbReference>
<dbReference type="HOGENOM" id="CLU_3143278_0_0_1"/>
<gene>
    <name evidence="1" type="ORF">JL09_g6879</name>
</gene>
<accession>A0A099NK78</accession>
<protein>
    <submittedName>
        <fullName evidence="1">Uncharacterized protein</fullName>
    </submittedName>
</protein>